<evidence type="ECO:0000259" key="2">
    <source>
        <dbReference type="PROSITE" id="PS51886"/>
    </source>
</evidence>
<sequence>MLFSYAFPDLTTDSFDPPVTNDSHDTLIEIYDRTSDNVKVFDAHSSKLRRKCEYFQVALSEKWARKIDDKYKLCLEVSIDAFEKILNGICNGKITLNDPDTDTLMELMLISDILLLQEFFDYLRSKLNGKRDKKKEWSDDDIFSILRTSYRIPSTQDLYLICQDVFAERPSILFNSPEFPHIEEELLMRILKLDMICLPEIEIFNKVIEWGIANTPDYHSLPDETSKINALGATLEDSLRLIQYKNMSEKERLTIRDYEQILPTQLVRYKIPPRSNLPVEPKAISSRFAGLIAMYVDRKDPTDNPYSGFNSPLQFRHVFRMNDRSSFYNEHHKYYNKSTYRLLPTMKCYHGRPSLMIIKLKGSGKIIGAYNPIDWKQDVPKRVYVSTSESFLFTCDDRYGTNFKISRVRDYNRAICLESVYPSGVLLKFGEDLTFSYSHSIYISSCINCNIKNKYYEQLGIADGYYNIEEWDVYKIHRKDDQPIIVMNKEVKITPQINLPVETKIVDNEFFELVATWIDRKDPVKDRYPWSDTPFTFTPLFRMNDRTDFYNQNTNHYNKSTNRLLPTMKCHHGPSLMIMKLKTSGKIIGAYNPVSWKQKLGRIGLCEYETTSESFIFSCDDKIGTNWLLSRVKNSRRAICSEEVYSLHNHVDNEVPNGVLLRFGEGLKFYHKEDRKGNYSVICDIRKNDSYEQPAIMPEGTYTIEEWEIFRVTKRDSKVQTRTYSPIISGYTTFNYIHSTNPSRKIKNRNPIRKIRNSHRKIVCDGFRPHQIIEDEFVALISTWIDGENSTEELDDPYDDFMNIPFQFTLLFRMNCRSNTHEKYYNQSTYNLLPTMKCHHGPSLMIMRIKDSEEIIGAYNPINWKSDFSNVKNKYVNTTESFIFSSKDEYGTDAKLNRVITPDKAMSQMSVYPNGVLLKFGEDLSFIYRHGNLHTNEPDYGYDDDIIWPHVICHVKKDGCYEQPPILPEGIYEIDGWEIYRVVRTDK</sequence>
<dbReference type="InterPro" id="IPR006571">
    <property type="entry name" value="TLDc_dom"/>
</dbReference>
<dbReference type="SUPFAM" id="SSF54695">
    <property type="entry name" value="POZ domain"/>
    <property type="match status" value="1"/>
</dbReference>
<dbReference type="Proteomes" id="UP000247702">
    <property type="component" value="Unassembled WGS sequence"/>
</dbReference>
<evidence type="ECO:0000313" key="4">
    <source>
        <dbReference type="Proteomes" id="UP000247702"/>
    </source>
</evidence>
<name>A0A2Z6QGZ6_9GLOM</name>
<feature type="domain" description="TLDc" evidence="2">
    <location>
        <begin position="504"/>
        <end position="713"/>
    </location>
</feature>
<dbReference type="InterPro" id="IPR000210">
    <property type="entry name" value="BTB/POZ_dom"/>
</dbReference>
<keyword evidence="4" id="KW-1185">Reference proteome</keyword>
<dbReference type="PROSITE" id="PS51886">
    <property type="entry name" value="TLDC"/>
    <property type="match status" value="3"/>
</dbReference>
<dbReference type="PANTHER" id="PTHR23354">
    <property type="entry name" value="NUCLEOLAR PROTEIN 7/ESTROGEN RECEPTOR COACTIVATOR-RELATED"/>
    <property type="match status" value="1"/>
</dbReference>
<reference evidence="3 4" key="1">
    <citation type="submission" date="2017-11" db="EMBL/GenBank/DDBJ databases">
        <title>The genome of Rhizophagus clarus HR1 reveals common genetic basis of auxotrophy among arbuscular mycorrhizal fungi.</title>
        <authorList>
            <person name="Kobayashi Y."/>
        </authorList>
    </citation>
    <scope>NUCLEOTIDE SEQUENCE [LARGE SCALE GENOMIC DNA]</scope>
    <source>
        <strain evidence="3 4">HR1</strain>
    </source>
</reference>
<dbReference type="EMBL" id="BEXD01000613">
    <property type="protein sequence ID" value="GBB88875.1"/>
    <property type="molecule type" value="Genomic_DNA"/>
</dbReference>
<dbReference type="InterPro" id="IPR011333">
    <property type="entry name" value="SKP1/BTB/POZ_sf"/>
</dbReference>
<dbReference type="PROSITE" id="PS50097">
    <property type="entry name" value="BTB"/>
    <property type="match status" value="1"/>
</dbReference>
<feature type="domain" description="TLDc" evidence="2">
    <location>
        <begin position="771"/>
        <end position="987"/>
    </location>
</feature>
<proteinExistence type="predicted"/>
<feature type="domain" description="TLDc" evidence="2">
    <location>
        <begin position="282"/>
        <end position="462"/>
    </location>
</feature>
<dbReference type="AlphaFoldDB" id="A0A2Z6QGZ6"/>
<feature type="domain" description="BTB" evidence="1">
    <location>
        <begin position="24"/>
        <end position="98"/>
    </location>
</feature>
<dbReference type="Pfam" id="PF07534">
    <property type="entry name" value="TLD"/>
    <property type="match status" value="1"/>
</dbReference>
<evidence type="ECO:0000313" key="3">
    <source>
        <dbReference type="EMBL" id="GBB88875.1"/>
    </source>
</evidence>
<organism evidence="3 4">
    <name type="scientific">Rhizophagus clarus</name>
    <dbReference type="NCBI Taxonomy" id="94130"/>
    <lineage>
        <taxon>Eukaryota</taxon>
        <taxon>Fungi</taxon>
        <taxon>Fungi incertae sedis</taxon>
        <taxon>Mucoromycota</taxon>
        <taxon>Glomeromycotina</taxon>
        <taxon>Glomeromycetes</taxon>
        <taxon>Glomerales</taxon>
        <taxon>Glomeraceae</taxon>
        <taxon>Rhizophagus</taxon>
    </lineage>
</organism>
<accession>A0A2Z6QGZ6</accession>
<gene>
    <name evidence="3" type="ORF">RclHR1_01550009</name>
</gene>
<comment type="caution">
    <text evidence="3">The sequence shown here is derived from an EMBL/GenBank/DDBJ whole genome shotgun (WGS) entry which is preliminary data.</text>
</comment>
<evidence type="ECO:0000259" key="1">
    <source>
        <dbReference type="PROSITE" id="PS50097"/>
    </source>
</evidence>
<evidence type="ECO:0008006" key="5">
    <source>
        <dbReference type="Google" id="ProtNLM"/>
    </source>
</evidence>
<protein>
    <recommendedName>
        <fullName evidence="5">TLDc domain-containing protein</fullName>
    </recommendedName>
</protein>
<dbReference type="Gene3D" id="3.30.710.10">
    <property type="entry name" value="Potassium Channel Kv1.1, Chain A"/>
    <property type="match status" value="1"/>
</dbReference>